<dbReference type="GO" id="GO:0019079">
    <property type="term" value="P:viral genome replication"/>
    <property type="evidence" value="ECO:0007669"/>
    <property type="project" value="InterPro"/>
</dbReference>
<organism evidence="2 3">
    <name type="scientific">Fowl aviadenovirus B</name>
    <dbReference type="NCBI Taxonomy" id="190062"/>
    <lineage>
        <taxon>Viruses</taxon>
        <taxon>Varidnaviria</taxon>
        <taxon>Bamfordvirae</taxon>
        <taxon>Preplasmiviricota</taxon>
        <taxon>Polisuviricotina</taxon>
        <taxon>Pharingeaviricetes</taxon>
        <taxon>Rowavirales</taxon>
        <taxon>Adenoviridae</taxon>
        <taxon>Aviadenovirus</taxon>
        <taxon>Aviadenovirus quintum</taxon>
    </lineage>
</organism>
<sequence length="278" mass="32021">MSGTGSWYWDLVISLISKGIVSPEQWFHVDRAAYVCYGKRRRDRLDMKQLFRDVRRHMCWTKRVGDYLTDRNLEGLSMSDNPVFRILARCGYDPAFVGSVILAWAFRENGTRNTLWLRGPPESGAPYLAEALAYSSPLVTCVDWRNRSNPFDRGMETLLFWWDGGHVPEASVGFCMQVFRGESVMMPRGEDGRLVELPRTPVLVYSRHDMSRVMVRWGQYTDDYADAIRASMYCLRFEPCEEGEGISGVTCEDVRAFLTWALPRRVPVPPDVFDLKCD</sequence>
<dbReference type="EMBL" id="MG953201">
    <property type="protein sequence ID" value="QCC26491.1"/>
    <property type="molecule type" value="Genomic_DNA"/>
</dbReference>
<dbReference type="SUPFAM" id="SSF52540">
    <property type="entry name" value="P-loop containing nucleoside triphosphate hydrolases"/>
    <property type="match status" value="1"/>
</dbReference>
<evidence type="ECO:0000259" key="1">
    <source>
        <dbReference type="Pfam" id="PF01057"/>
    </source>
</evidence>
<name>A0A4Y5G360_9ADEN</name>
<protein>
    <submittedName>
        <fullName evidence="2">ORF2</fullName>
    </submittedName>
</protein>
<dbReference type="InterPro" id="IPR001257">
    <property type="entry name" value="Parvovirus_NS1_helicase"/>
</dbReference>
<accession>A0A4Y5G360</accession>
<dbReference type="Pfam" id="PF01057">
    <property type="entry name" value="Parvo_NS1"/>
    <property type="match status" value="1"/>
</dbReference>
<dbReference type="Gene3D" id="3.40.50.300">
    <property type="entry name" value="P-loop containing nucleotide triphosphate hydrolases"/>
    <property type="match status" value="1"/>
</dbReference>
<dbReference type="InterPro" id="IPR027417">
    <property type="entry name" value="P-loop_NTPase"/>
</dbReference>
<proteinExistence type="predicted"/>
<evidence type="ECO:0000313" key="2">
    <source>
        <dbReference type="EMBL" id="QCC26491.1"/>
    </source>
</evidence>
<reference evidence="2 3" key="1">
    <citation type="journal article" date="2019" name="Heliyon">
        <title>An emerging new fowl adenovirus genotype.</title>
        <authorList>
            <person name="Kajan G.L."/>
            <person name="Affranio I."/>
            <person name="Tothne Bistyak A."/>
            <person name="Kecskemeti S."/>
            <person name="Benko M."/>
        </authorList>
    </citation>
    <scope>NUCLEOTIDE SEQUENCE [LARGE SCALE GENOMIC DNA]</scope>
    <source>
        <strain evidence="2 3">40440-M/2015 Debrecen</strain>
    </source>
</reference>
<evidence type="ECO:0000313" key="3">
    <source>
        <dbReference type="Proteomes" id="UP000316972"/>
    </source>
</evidence>
<feature type="domain" description="Parvovirus non-structural protein 1 helicase" evidence="1">
    <location>
        <begin position="4"/>
        <end position="263"/>
    </location>
</feature>
<dbReference type="Proteomes" id="UP000316972">
    <property type="component" value="Segment"/>
</dbReference>